<dbReference type="Pfam" id="PF21176">
    <property type="entry name" value="RecR_HhH"/>
    <property type="match status" value="1"/>
</dbReference>
<evidence type="ECO:0000256" key="7">
    <source>
        <dbReference type="HAMAP-Rule" id="MF_00017"/>
    </source>
</evidence>
<keyword evidence="2 7" id="KW-0227">DNA damage</keyword>
<dbReference type="EMBL" id="DSOL01000145">
    <property type="protein sequence ID" value="HEN28027.1"/>
    <property type="molecule type" value="Genomic_DNA"/>
</dbReference>
<dbReference type="PANTHER" id="PTHR30446">
    <property type="entry name" value="RECOMBINATION PROTEIN RECR"/>
    <property type="match status" value="1"/>
</dbReference>
<dbReference type="GO" id="GO:0003677">
    <property type="term" value="F:DNA binding"/>
    <property type="evidence" value="ECO:0007669"/>
    <property type="project" value="UniProtKB-UniRule"/>
</dbReference>
<evidence type="ECO:0000256" key="1">
    <source>
        <dbReference type="ARBA" id="ARBA00022723"/>
    </source>
</evidence>
<evidence type="ECO:0000313" key="10">
    <source>
        <dbReference type="EMBL" id="HGL17121.1"/>
    </source>
</evidence>
<dbReference type="SMART" id="SM00493">
    <property type="entry name" value="TOPRIM"/>
    <property type="match status" value="1"/>
</dbReference>
<keyword evidence="4 7" id="KW-0862">Zinc</keyword>
<keyword evidence="3 7" id="KW-0863">Zinc-finger</keyword>
<dbReference type="NCBIfam" id="TIGR00615">
    <property type="entry name" value="recR"/>
    <property type="match status" value="1"/>
</dbReference>
<dbReference type="Gene3D" id="3.40.1360.10">
    <property type="match status" value="1"/>
</dbReference>
<dbReference type="GO" id="GO:0006281">
    <property type="term" value="P:DNA repair"/>
    <property type="evidence" value="ECO:0007669"/>
    <property type="project" value="UniProtKB-UniRule"/>
</dbReference>
<dbReference type="InterPro" id="IPR006171">
    <property type="entry name" value="TOPRIM_dom"/>
</dbReference>
<dbReference type="Gene3D" id="3.30.60.80">
    <property type="match status" value="1"/>
</dbReference>
<dbReference type="PROSITE" id="PS50880">
    <property type="entry name" value="TOPRIM"/>
    <property type="match status" value="1"/>
</dbReference>
<dbReference type="HAMAP" id="MF_00017">
    <property type="entry name" value="RecR"/>
    <property type="match status" value="1"/>
</dbReference>
<comment type="caution">
    <text evidence="7">Lacks conserved residue(s) required for the propagation of feature annotation.</text>
</comment>
<proteinExistence type="inferred from homology"/>
<dbReference type="Pfam" id="PF13662">
    <property type="entry name" value="Toprim_4"/>
    <property type="match status" value="1"/>
</dbReference>
<evidence type="ECO:0000256" key="5">
    <source>
        <dbReference type="ARBA" id="ARBA00023172"/>
    </source>
</evidence>
<dbReference type="AlphaFoldDB" id="A0A7C2K2G3"/>
<dbReference type="Gene3D" id="1.10.8.420">
    <property type="entry name" value="RecR Domain 1"/>
    <property type="match status" value="1"/>
</dbReference>
<evidence type="ECO:0000256" key="4">
    <source>
        <dbReference type="ARBA" id="ARBA00022833"/>
    </source>
</evidence>
<dbReference type="InterPro" id="IPR000093">
    <property type="entry name" value="DNA_Rcmb_RecR"/>
</dbReference>
<comment type="function">
    <text evidence="7">May play a role in DNA repair. It seems to be involved in an RecBC-independent recombinational process of DNA repair. It may act with RecF and RecO.</text>
</comment>
<dbReference type="EMBL" id="DTDJ01000019">
    <property type="protein sequence ID" value="HGL17121.1"/>
    <property type="molecule type" value="Genomic_DNA"/>
</dbReference>
<evidence type="ECO:0000256" key="2">
    <source>
        <dbReference type="ARBA" id="ARBA00022763"/>
    </source>
</evidence>
<keyword evidence="1 7" id="KW-0479">Metal-binding</keyword>
<evidence type="ECO:0000259" key="8">
    <source>
        <dbReference type="PROSITE" id="PS50880"/>
    </source>
</evidence>
<accession>A0A7C2K2G3</accession>
<dbReference type="InterPro" id="IPR015967">
    <property type="entry name" value="Rcmb_RecR_Znf"/>
</dbReference>
<keyword evidence="6 7" id="KW-0234">DNA repair</keyword>
<dbReference type="Pfam" id="PF02132">
    <property type="entry name" value="RecR_ZnF"/>
    <property type="match status" value="1"/>
</dbReference>
<dbReference type="InterPro" id="IPR023627">
    <property type="entry name" value="Rcmb_RecR"/>
</dbReference>
<dbReference type="SUPFAM" id="SSF111304">
    <property type="entry name" value="Recombination protein RecR"/>
    <property type="match status" value="1"/>
</dbReference>
<evidence type="ECO:0000313" key="9">
    <source>
        <dbReference type="EMBL" id="HEN28027.1"/>
    </source>
</evidence>
<dbReference type="GO" id="GO:0008270">
    <property type="term" value="F:zinc ion binding"/>
    <property type="evidence" value="ECO:0007669"/>
    <property type="project" value="UniProtKB-KW"/>
</dbReference>
<keyword evidence="5 7" id="KW-0233">DNA recombination</keyword>
<evidence type="ECO:0000256" key="6">
    <source>
        <dbReference type="ARBA" id="ARBA00023204"/>
    </source>
</evidence>
<dbReference type="GO" id="GO:0006310">
    <property type="term" value="P:DNA recombination"/>
    <property type="evidence" value="ECO:0007669"/>
    <property type="project" value="UniProtKB-UniRule"/>
</dbReference>
<dbReference type="PANTHER" id="PTHR30446:SF0">
    <property type="entry name" value="RECOMBINATION PROTEIN RECR"/>
    <property type="match status" value="1"/>
</dbReference>
<organism evidence="9">
    <name type="scientific">candidate division WOR-3 bacterium</name>
    <dbReference type="NCBI Taxonomy" id="2052148"/>
    <lineage>
        <taxon>Bacteria</taxon>
        <taxon>Bacteria division WOR-3</taxon>
    </lineage>
</organism>
<evidence type="ECO:0000256" key="3">
    <source>
        <dbReference type="ARBA" id="ARBA00022771"/>
    </source>
</evidence>
<feature type="domain" description="Toprim" evidence="8">
    <location>
        <begin position="81"/>
        <end position="176"/>
    </location>
</feature>
<comment type="caution">
    <text evidence="9">The sequence shown here is derived from an EMBL/GenBank/DDBJ whole genome shotgun (WGS) entry which is preliminary data.</text>
</comment>
<reference evidence="9" key="1">
    <citation type="journal article" date="2020" name="mSystems">
        <title>Genome- and Community-Level Interaction Insights into Carbon Utilization and Element Cycling Functions of Hydrothermarchaeota in Hydrothermal Sediment.</title>
        <authorList>
            <person name="Zhou Z."/>
            <person name="Liu Y."/>
            <person name="Xu W."/>
            <person name="Pan J."/>
            <person name="Luo Z.H."/>
            <person name="Li M."/>
        </authorList>
    </citation>
    <scope>NUCLEOTIDE SEQUENCE [LARGE SCALE GENOMIC DNA]</scope>
    <source>
        <strain evidence="9">SpSt-34</strain>
        <strain evidence="10">SpSt-69</strain>
    </source>
</reference>
<protein>
    <recommendedName>
        <fullName evidence="7">Recombination protein RecR</fullName>
    </recommendedName>
</protein>
<name>A0A7C2K2G3_UNCW3</name>
<gene>
    <name evidence="7 9" type="primary">recR</name>
    <name evidence="9" type="ORF">ENQ77_05105</name>
    <name evidence="10" type="ORF">ENU66_02125</name>
</gene>
<comment type="similarity">
    <text evidence="7">Belongs to the RecR family.</text>
</comment>
<sequence length="200" mass="22624">MSWVPSSLKKLIEQFKKLPGIGDRSAFRIAYYLLKDRDTLKGLLTTLKEVDERIKLCRVCHGFSEDSEICSICADERRNSGILCVVERPEDIYILESVQDLGWKYHVTGGVLSPVKGITADKLNIFDIRERIKSEGFRELVIAFSPDVESDATTSYIVNLLNDMDITISKIAIGLPRGIDITLMDPFTLKESIIGRRKLK</sequence>